<dbReference type="GO" id="GO:0005506">
    <property type="term" value="F:iron ion binding"/>
    <property type="evidence" value="ECO:0007669"/>
    <property type="project" value="InterPro"/>
</dbReference>
<dbReference type="PRINTS" id="PR00463">
    <property type="entry name" value="EP450I"/>
</dbReference>
<keyword evidence="5 9" id="KW-0560">Oxidoreductase</keyword>
<keyword evidence="10" id="KW-1185">Reference proteome</keyword>
<keyword evidence="7 9" id="KW-0503">Monooxygenase</keyword>
<dbReference type="GO" id="GO:0008395">
    <property type="term" value="F:steroid hydroxylase activity"/>
    <property type="evidence" value="ECO:0007669"/>
    <property type="project" value="TreeGrafter"/>
</dbReference>
<sequence>MVLGCCLLPIPELSLLLLAVVLLTLLLADIKKPPGYPPGPAWFPVVGTYLQHRQLQREYGYLHEVWRSLSRQYGAVVGLRLGRDRVVVVSGAAAVREVLTHSAFDGRPDGFFFRLRCFGERLGVVFTEGEHWQEQRRFAVRVLKQFGLGGRSMEEQVAEEAAELVTALRARVLAARGADGCVAMAHAFDVSVLNSLWAMLAGRRFALDDERLAGLLHTLNDCFRQTDGSGGLLNQMPFLRHLAPRRCGYTDTVRNLNKLWDFLRETIVEHEQTRVPTKPRDLIDAFLEEMQGRKGTDSTGSTYTEKQLLSLLLDLFMAGAETTSNTLGFTVMFLLRRPDVQRRAQEELDRVVGRGRQPSLQDRPRLNYLEAVLKEAQRLANVAPVGVPHRAMQNATIMGHTVPKDTTVLASLWSVHMDREYWGDPERFRPERFLDDAGLKSAEYLLPFGLGKRRCLGEKLARSNLFMFLAFLLHHFSMEPCPKHPVGDPIEDRHFLDGFTLCPKPFCALLTARDAATEHADGQG</sequence>
<dbReference type="GO" id="GO:0006082">
    <property type="term" value="P:organic acid metabolic process"/>
    <property type="evidence" value="ECO:0007669"/>
    <property type="project" value="TreeGrafter"/>
</dbReference>
<dbReference type="SUPFAM" id="SSF48264">
    <property type="entry name" value="Cytochrome P450"/>
    <property type="match status" value="1"/>
</dbReference>
<proteinExistence type="inferred from homology"/>
<dbReference type="InterPro" id="IPR001128">
    <property type="entry name" value="Cyt_P450"/>
</dbReference>
<gene>
    <name evidence="11" type="primary">LOC117653881</name>
</gene>
<dbReference type="FunFam" id="1.10.630.10:FF:000036">
    <property type="entry name" value="CYtochrome P450 family"/>
    <property type="match status" value="1"/>
</dbReference>
<feature type="binding site" description="axial binding residue" evidence="8">
    <location>
        <position position="455"/>
    </location>
    <ligand>
        <name>heme</name>
        <dbReference type="ChEBI" id="CHEBI:30413"/>
    </ligand>
    <ligandPart>
        <name>Fe</name>
        <dbReference type="ChEBI" id="CHEBI:18248"/>
    </ligandPart>
</feature>
<evidence type="ECO:0000256" key="9">
    <source>
        <dbReference type="RuleBase" id="RU000461"/>
    </source>
</evidence>
<reference evidence="11" key="1">
    <citation type="submission" date="2025-08" db="UniProtKB">
        <authorList>
            <consortium name="RefSeq"/>
        </authorList>
    </citation>
    <scope>IDENTIFICATION</scope>
    <source>
        <tissue evidence="11">Total insect</tissue>
    </source>
</reference>
<dbReference type="InParanoid" id="A0A6P9AC91"/>
<dbReference type="PANTHER" id="PTHR24300:SF376">
    <property type="entry name" value="CYTOCHROME P450 15A1"/>
    <property type="match status" value="1"/>
</dbReference>
<evidence type="ECO:0000313" key="11">
    <source>
        <dbReference type="RefSeq" id="XP_034255752.1"/>
    </source>
</evidence>
<evidence type="ECO:0000256" key="2">
    <source>
        <dbReference type="ARBA" id="ARBA00010617"/>
    </source>
</evidence>
<dbReference type="GO" id="GO:0005737">
    <property type="term" value="C:cytoplasm"/>
    <property type="evidence" value="ECO:0007669"/>
    <property type="project" value="TreeGrafter"/>
</dbReference>
<dbReference type="PRINTS" id="PR00385">
    <property type="entry name" value="P450"/>
</dbReference>
<evidence type="ECO:0000256" key="3">
    <source>
        <dbReference type="ARBA" id="ARBA00022617"/>
    </source>
</evidence>
<dbReference type="PANTHER" id="PTHR24300">
    <property type="entry name" value="CYTOCHROME P450 508A4-RELATED"/>
    <property type="match status" value="1"/>
</dbReference>
<dbReference type="InterPro" id="IPR050182">
    <property type="entry name" value="Cytochrome_P450_fam2"/>
</dbReference>
<dbReference type="InterPro" id="IPR017972">
    <property type="entry name" value="Cyt_P450_CS"/>
</dbReference>
<dbReference type="InterPro" id="IPR002401">
    <property type="entry name" value="Cyt_P450_E_grp-I"/>
</dbReference>
<keyword evidence="6 8" id="KW-0408">Iron</keyword>
<dbReference type="GeneID" id="117653881"/>
<dbReference type="Proteomes" id="UP000515158">
    <property type="component" value="Unplaced"/>
</dbReference>
<dbReference type="GO" id="GO:0020037">
    <property type="term" value="F:heme binding"/>
    <property type="evidence" value="ECO:0007669"/>
    <property type="project" value="InterPro"/>
</dbReference>
<accession>A0A6P9AC91</accession>
<dbReference type="Pfam" id="PF00067">
    <property type="entry name" value="p450"/>
    <property type="match status" value="1"/>
</dbReference>
<name>A0A6P9AC91_THRPL</name>
<evidence type="ECO:0000313" key="10">
    <source>
        <dbReference type="Proteomes" id="UP000515158"/>
    </source>
</evidence>
<dbReference type="OrthoDB" id="1055148at2759"/>
<evidence type="ECO:0000256" key="7">
    <source>
        <dbReference type="ARBA" id="ARBA00023033"/>
    </source>
</evidence>
<dbReference type="GO" id="GO:0006805">
    <property type="term" value="P:xenobiotic metabolic process"/>
    <property type="evidence" value="ECO:0007669"/>
    <property type="project" value="TreeGrafter"/>
</dbReference>
<keyword evidence="3 8" id="KW-0349">Heme</keyword>
<dbReference type="Gene3D" id="1.10.630.10">
    <property type="entry name" value="Cytochrome P450"/>
    <property type="match status" value="1"/>
</dbReference>
<dbReference type="KEGG" id="tpal:117653881"/>
<evidence type="ECO:0000256" key="1">
    <source>
        <dbReference type="ARBA" id="ARBA00001971"/>
    </source>
</evidence>
<dbReference type="AlphaFoldDB" id="A0A6P9AC91"/>
<organism evidence="11">
    <name type="scientific">Thrips palmi</name>
    <name type="common">Melon thrips</name>
    <dbReference type="NCBI Taxonomy" id="161013"/>
    <lineage>
        <taxon>Eukaryota</taxon>
        <taxon>Metazoa</taxon>
        <taxon>Ecdysozoa</taxon>
        <taxon>Arthropoda</taxon>
        <taxon>Hexapoda</taxon>
        <taxon>Insecta</taxon>
        <taxon>Pterygota</taxon>
        <taxon>Neoptera</taxon>
        <taxon>Paraneoptera</taxon>
        <taxon>Thysanoptera</taxon>
        <taxon>Terebrantia</taxon>
        <taxon>Thripoidea</taxon>
        <taxon>Thripidae</taxon>
        <taxon>Thrips</taxon>
    </lineage>
</organism>
<dbReference type="GO" id="GO:0016712">
    <property type="term" value="F:oxidoreductase activity, acting on paired donors, with incorporation or reduction of molecular oxygen, reduced flavin or flavoprotein as one donor, and incorporation of one atom of oxygen"/>
    <property type="evidence" value="ECO:0007669"/>
    <property type="project" value="TreeGrafter"/>
</dbReference>
<dbReference type="CDD" id="cd20651">
    <property type="entry name" value="CYP15A1-like"/>
    <property type="match status" value="1"/>
</dbReference>
<evidence type="ECO:0000256" key="5">
    <source>
        <dbReference type="ARBA" id="ARBA00023002"/>
    </source>
</evidence>
<evidence type="ECO:0000256" key="6">
    <source>
        <dbReference type="ARBA" id="ARBA00023004"/>
    </source>
</evidence>
<evidence type="ECO:0000256" key="8">
    <source>
        <dbReference type="PIRSR" id="PIRSR602401-1"/>
    </source>
</evidence>
<comment type="cofactor">
    <cofactor evidence="1 8">
        <name>heme</name>
        <dbReference type="ChEBI" id="CHEBI:30413"/>
    </cofactor>
</comment>
<dbReference type="PROSITE" id="PS00086">
    <property type="entry name" value="CYTOCHROME_P450"/>
    <property type="match status" value="1"/>
</dbReference>
<keyword evidence="4 8" id="KW-0479">Metal-binding</keyword>
<dbReference type="RefSeq" id="XP_034255752.1">
    <property type="nucleotide sequence ID" value="XM_034399861.1"/>
</dbReference>
<protein>
    <submittedName>
        <fullName evidence="11">Methyl farnesoate epoxidase-like</fullName>
    </submittedName>
</protein>
<dbReference type="InterPro" id="IPR036396">
    <property type="entry name" value="Cyt_P450_sf"/>
</dbReference>
<evidence type="ECO:0000256" key="4">
    <source>
        <dbReference type="ARBA" id="ARBA00022723"/>
    </source>
</evidence>
<comment type="similarity">
    <text evidence="2 9">Belongs to the cytochrome P450 family.</text>
</comment>